<evidence type="ECO:0000259" key="2">
    <source>
        <dbReference type="Pfam" id="PF04892"/>
    </source>
</evidence>
<evidence type="ECO:0000256" key="1">
    <source>
        <dbReference type="SAM" id="Phobius"/>
    </source>
</evidence>
<feature type="transmembrane region" description="Helical" evidence="1">
    <location>
        <begin position="16"/>
        <end position="35"/>
    </location>
</feature>
<dbReference type="AlphaFoldDB" id="A0A3N2CYJ8"/>
<dbReference type="Pfam" id="PF04892">
    <property type="entry name" value="VanZ"/>
    <property type="match status" value="1"/>
</dbReference>
<sequence>MTTTAPPSRTPTRRVVVARVLLAVVLVTLAVVVLSPSSSGPDALLVAVREQLAARGVPGWVTEPGRAEQVANVAILVPVGVLGALAFPRLRWQDWAAYAFLGALAVEVAQGLLLPLRQMSASDVVANTLGLLLGALVVALVPSRTRADRV</sequence>
<feature type="transmembrane region" description="Helical" evidence="1">
    <location>
        <begin position="124"/>
        <end position="141"/>
    </location>
</feature>
<gene>
    <name evidence="3" type="ORF">EDD33_3447</name>
</gene>
<evidence type="ECO:0000313" key="3">
    <source>
        <dbReference type="EMBL" id="ROR92556.1"/>
    </source>
</evidence>
<keyword evidence="1" id="KW-1133">Transmembrane helix</keyword>
<dbReference type="RefSeq" id="WP_123392206.1">
    <property type="nucleotide sequence ID" value="NZ_RKHO01000001.1"/>
</dbReference>
<dbReference type="OrthoDB" id="3789752at2"/>
<feature type="transmembrane region" description="Helical" evidence="1">
    <location>
        <begin position="70"/>
        <end position="88"/>
    </location>
</feature>
<keyword evidence="1" id="KW-0812">Transmembrane</keyword>
<reference evidence="3 4" key="1">
    <citation type="submission" date="2018-11" db="EMBL/GenBank/DDBJ databases">
        <title>Sequencing the genomes of 1000 actinobacteria strains.</title>
        <authorList>
            <person name="Klenk H.-P."/>
        </authorList>
    </citation>
    <scope>NUCLEOTIDE SEQUENCE [LARGE SCALE GENOMIC DNA]</scope>
    <source>
        <strain evidence="3 4">DSM 12652</strain>
    </source>
</reference>
<keyword evidence="1" id="KW-0472">Membrane</keyword>
<dbReference type="EMBL" id="RKHO01000001">
    <property type="protein sequence ID" value="ROR92556.1"/>
    <property type="molecule type" value="Genomic_DNA"/>
</dbReference>
<organism evidence="3 4">
    <name type="scientific">Nocardioides aurantiacus</name>
    <dbReference type="NCBI Taxonomy" id="86796"/>
    <lineage>
        <taxon>Bacteria</taxon>
        <taxon>Bacillati</taxon>
        <taxon>Actinomycetota</taxon>
        <taxon>Actinomycetes</taxon>
        <taxon>Propionibacteriales</taxon>
        <taxon>Nocardioidaceae</taxon>
        <taxon>Nocardioides</taxon>
    </lineage>
</organism>
<dbReference type="InterPro" id="IPR006976">
    <property type="entry name" value="VanZ-like"/>
</dbReference>
<comment type="caution">
    <text evidence="3">The sequence shown here is derived from an EMBL/GenBank/DDBJ whole genome shotgun (WGS) entry which is preliminary data.</text>
</comment>
<keyword evidence="4" id="KW-1185">Reference proteome</keyword>
<name>A0A3N2CYJ8_9ACTN</name>
<accession>A0A3N2CYJ8</accession>
<feature type="domain" description="VanZ-like" evidence="2">
    <location>
        <begin position="25"/>
        <end position="140"/>
    </location>
</feature>
<dbReference type="Proteomes" id="UP000281738">
    <property type="component" value="Unassembled WGS sequence"/>
</dbReference>
<evidence type="ECO:0000313" key="4">
    <source>
        <dbReference type="Proteomes" id="UP000281738"/>
    </source>
</evidence>
<proteinExistence type="predicted"/>
<protein>
    <submittedName>
        <fullName evidence="3">VanZ like protein</fullName>
    </submittedName>
</protein>
<feature type="transmembrane region" description="Helical" evidence="1">
    <location>
        <begin position="95"/>
        <end position="112"/>
    </location>
</feature>